<dbReference type="PIRSF" id="PIRSF033490">
    <property type="entry name" value="MazF"/>
    <property type="match status" value="1"/>
</dbReference>
<evidence type="ECO:0000313" key="2">
    <source>
        <dbReference type="EMBL" id="MFC0632379.1"/>
    </source>
</evidence>
<dbReference type="InterPro" id="IPR003477">
    <property type="entry name" value="PemK-like"/>
</dbReference>
<name>A0ABV6QYC8_9CAUL</name>
<reference evidence="2 3" key="1">
    <citation type="submission" date="2024-09" db="EMBL/GenBank/DDBJ databases">
        <authorList>
            <person name="Sun Q."/>
            <person name="Mori K."/>
        </authorList>
    </citation>
    <scope>NUCLEOTIDE SEQUENCE [LARGE SCALE GENOMIC DNA]</scope>
    <source>
        <strain evidence="2 3">NCAIM B.02621</strain>
    </source>
</reference>
<dbReference type="Proteomes" id="UP001589906">
    <property type="component" value="Unassembled WGS sequence"/>
</dbReference>
<gene>
    <name evidence="2" type="ORF">ACFFGE_00595</name>
</gene>
<sequence length="110" mass="12122">MTDQPRRGEVWWVSFDPSIGGEITKTCPAVIVSNDAANRALNRVQVVPLTTQTDRIYPGEALIDVNGERRKAMADQLFTASKLRLGRRQGGLTRGDMAAVERAIRTQLGL</sequence>
<dbReference type="EC" id="3.1.-.-" evidence="1"/>
<protein>
    <recommendedName>
        <fullName evidence="1">mRNA interferase</fullName>
        <ecNumber evidence="1">3.1.-.-</ecNumber>
    </recommendedName>
</protein>
<dbReference type="PANTHER" id="PTHR33988:SF1">
    <property type="entry name" value="ENDORIBONUCLEASE MAZF7-RELATED"/>
    <property type="match status" value="1"/>
</dbReference>
<dbReference type="EMBL" id="JBHLSW010000001">
    <property type="protein sequence ID" value="MFC0632379.1"/>
    <property type="molecule type" value="Genomic_DNA"/>
</dbReference>
<proteinExistence type="inferred from homology"/>
<keyword evidence="3" id="KW-1185">Reference proteome</keyword>
<dbReference type="SUPFAM" id="SSF50118">
    <property type="entry name" value="Cell growth inhibitor/plasmid maintenance toxic component"/>
    <property type="match status" value="1"/>
</dbReference>
<evidence type="ECO:0000256" key="1">
    <source>
        <dbReference type="PIRNR" id="PIRNR033490"/>
    </source>
</evidence>
<dbReference type="Pfam" id="PF02452">
    <property type="entry name" value="PemK_toxin"/>
    <property type="match status" value="1"/>
</dbReference>
<dbReference type="RefSeq" id="WP_376833259.1">
    <property type="nucleotide sequence ID" value="NZ_JBHLSW010000001.1"/>
</dbReference>
<dbReference type="PANTHER" id="PTHR33988">
    <property type="entry name" value="ENDORIBONUCLEASE MAZF-RELATED"/>
    <property type="match status" value="1"/>
</dbReference>
<comment type="similarity">
    <text evidence="1">Belongs to the PemK/MazF family.</text>
</comment>
<keyword evidence="1" id="KW-0540">Nuclease</keyword>
<comment type="function">
    <text evidence="1">Toxic component of a type II toxin-antitoxin (TA) system.</text>
</comment>
<keyword evidence="1" id="KW-0378">Hydrolase</keyword>
<accession>A0ABV6QYC8</accession>
<comment type="caution">
    <text evidence="2">The sequence shown here is derived from an EMBL/GenBank/DDBJ whole genome shotgun (WGS) entry which is preliminary data.</text>
</comment>
<organism evidence="2 3">
    <name type="scientific">Brevundimonas balnearis</name>
    <dbReference type="NCBI Taxonomy" id="1572858"/>
    <lineage>
        <taxon>Bacteria</taxon>
        <taxon>Pseudomonadati</taxon>
        <taxon>Pseudomonadota</taxon>
        <taxon>Alphaproteobacteria</taxon>
        <taxon>Caulobacterales</taxon>
        <taxon>Caulobacteraceae</taxon>
        <taxon>Brevundimonas</taxon>
    </lineage>
</organism>
<dbReference type="Gene3D" id="2.30.30.110">
    <property type="match status" value="1"/>
</dbReference>
<evidence type="ECO:0000313" key="3">
    <source>
        <dbReference type="Proteomes" id="UP001589906"/>
    </source>
</evidence>
<keyword evidence="1" id="KW-0255">Endonuclease</keyword>
<dbReference type="InterPro" id="IPR011067">
    <property type="entry name" value="Plasmid_toxin/cell-grow_inhib"/>
</dbReference>